<evidence type="ECO:0000256" key="1">
    <source>
        <dbReference type="SAM" id="Phobius"/>
    </source>
</evidence>
<organism evidence="3 4">
    <name type="scientific">Polaribacter sejongensis</name>
    <dbReference type="NCBI Taxonomy" id="985043"/>
    <lineage>
        <taxon>Bacteria</taxon>
        <taxon>Pseudomonadati</taxon>
        <taxon>Bacteroidota</taxon>
        <taxon>Flavobacteriia</taxon>
        <taxon>Flavobacteriales</taxon>
        <taxon>Flavobacteriaceae</taxon>
    </lineage>
</organism>
<feature type="transmembrane region" description="Helical" evidence="1">
    <location>
        <begin position="202"/>
        <end position="225"/>
    </location>
</feature>
<accession>A0AAJ1QWD8</accession>
<keyword evidence="1" id="KW-1133">Transmembrane helix</keyword>
<feature type="transmembrane region" description="Helical" evidence="1">
    <location>
        <begin position="111"/>
        <end position="128"/>
    </location>
</feature>
<protein>
    <recommendedName>
        <fullName evidence="2">DUF8201 domain-containing protein</fullName>
    </recommendedName>
</protein>
<feature type="transmembrane region" description="Helical" evidence="1">
    <location>
        <begin position="282"/>
        <end position="300"/>
    </location>
</feature>
<sequence>MSFSKTYKFGLLFIFIIALAMSSVTPSIFDNESYYLQTIKWLNEYGFVKGLGNLHIFFAQTSSWHILQAAFTFPFLETNFNDLNGFFLIIFSFFCFQQLHQFKTTKKIHQLYIGSVLVGLPFIIFFINAPSPDLPVFLISQLLFYLFIKHFNKIDYSNFILILLLTIFLCVIKITTCVLVLLPLILFVKHYKILKSNLVKPIVFSIFVVGLFLMKNVILTGYLLYPLQILDVLNVDWKVPTALIQLFKVGTYSAAFDYQELANLSTYQLFIAWITSFKFNGIINMIFMSLLIYFPFLWYFKSKEKSVFILYVIGVLHFVLAWIFSPQYRFFFFYMLFFAMQICVWFFRKEKIIVFFMAVSLLLSLVPFLTELKLSNYTTIKKTNTKTSLLKLENILQPNVNSSMSGDFEQQIENGFHYNSPTKESYFWTVGIVPLPAVNVKQISFIKKHYKIIPSLITEDIGDGFKSLVSE</sequence>
<dbReference type="InterPro" id="IPR058514">
    <property type="entry name" value="DUF8201"/>
</dbReference>
<dbReference type="NCBIfam" id="NF047510">
    <property type="entry name" value="LIC_10190_fam"/>
    <property type="match status" value="1"/>
</dbReference>
<evidence type="ECO:0000313" key="3">
    <source>
        <dbReference type="EMBL" id="MDN3619292.1"/>
    </source>
</evidence>
<feature type="transmembrane region" description="Helical" evidence="1">
    <location>
        <begin position="306"/>
        <end position="324"/>
    </location>
</feature>
<keyword evidence="1" id="KW-0472">Membrane</keyword>
<feature type="transmembrane region" description="Helical" evidence="1">
    <location>
        <begin position="83"/>
        <end position="99"/>
    </location>
</feature>
<dbReference type="AlphaFoldDB" id="A0AAJ1QWD8"/>
<dbReference type="InterPro" id="IPR058065">
    <property type="entry name" value="LIC_10190-like"/>
</dbReference>
<name>A0AAJ1QWD8_9FLAO</name>
<dbReference type="Proteomes" id="UP001228636">
    <property type="component" value="Unassembled WGS sequence"/>
</dbReference>
<feature type="transmembrane region" description="Helical" evidence="1">
    <location>
        <begin position="159"/>
        <end position="182"/>
    </location>
</feature>
<evidence type="ECO:0000259" key="2">
    <source>
        <dbReference type="Pfam" id="PF26626"/>
    </source>
</evidence>
<dbReference type="EMBL" id="JAUFQH010000005">
    <property type="protein sequence ID" value="MDN3619292.1"/>
    <property type="molecule type" value="Genomic_DNA"/>
</dbReference>
<evidence type="ECO:0000313" key="4">
    <source>
        <dbReference type="Proteomes" id="UP001228636"/>
    </source>
</evidence>
<keyword evidence="1" id="KW-0812">Transmembrane</keyword>
<feature type="transmembrane region" description="Helical" evidence="1">
    <location>
        <begin position="353"/>
        <end position="372"/>
    </location>
</feature>
<reference evidence="3 4" key="1">
    <citation type="journal article" date="2014" name="Int. J. Syst. Evol. Microbiol.">
        <title>Complete genome sequence of Corynebacterium casei LMG S-19264T (=DSM 44701T), isolated from a smear-ripened cheese.</title>
        <authorList>
            <consortium name="US DOE Joint Genome Institute (JGI-PGF)"/>
            <person name="Walter F."/>
            <person name="Albersmeier A."/>
            <person name="Kalinowski J."/>
            <person name="Ruckert C."/>
        </authorList>
    </citation>
    <scope>NUCLEOTIDE SEQUENCE [LARGE SCALE GENOMIC DNA]</scope>
    <source>
        <strain evidence="3 4">CECT 8670</strain>
    </source>
</reference>
<comment type="caution">
    <text evidence="3">The sequence shown here is derived from an EMBL/GenBank/DDBJ whole genome shotgun (WGS) entry which is preliminary data.</text>
</comment>
<gene>
    <name evidence="3" type="ORF">QWY81_07475</name>
</gene>
<feature type="transmembrane region" description="Helical" evidence="1">
    <location>
        <begin position="331"/>
        <end position="347"/>
    </location>
</feature>
<dbReference type="Pfam" id="PF26626">
    <property type="entry name" value="DUF8201"/>
    <property type="match status" value="1"/>
</dbReference>
<feature type="domain" description="DUF8201" evidence="2">
    <location>
        <begin position="3"/>
        <end position="336"/>
    </location>
</feature>
<proteinExistence type="predicted"/>